<protein>
    <recommendedName>
        <fullName evidence="1">DSBA-like thioredoxin domain-containing protein</fullName>
    </recommendedName>
</protein>
<name>A0A1E3VQQ4_9HYPH</name>
<dbReference type="STRING" id="1774970.AUC70_03035"/>
<organism evidence="2 3">
    <name type="scientific">Methyloceanibacter stevinii</name>
    <dbReference type="NCBI Taxonomy" id="1774970"/>
    <lineage>
        <taxon>Bacteria</taxon>
        <taxon>Pseudomonadati</taxon>
        <taxon>Pseudomonadota</taxon>
        <taxon>Alphaproteobacteria</taxon>
        <taxon>Hyphomicrobiales</taxon>
        <taxon>Hyphomicrobiaceae</taxon>
        <taxon>Methyloceanibacter</taxon>
    </lineage>
</organism>
<dbReference type="Proteomes" id="UP000094172">
    <property type="component" value="Unassembled WGS sequence"/>
</dbReference>
<evidence type="ECO:0000313" key="2">
    <source>
        <dbReference type="EMBL" id="ODR95853.1"/>
    </source>
</evidence>
<feature type="domain" description="DSBA-like thioredoxin" evidence="1">
    <location>
        <begin position="37"/>
        <end position="105"/>
    </location>
</feature>
<dbReference type="SUPFAM" id="SSF52833">
    <property type="entry name" value="Thioredoxin-like"/>
    <property type="match status" value="1"/>
</dbReference>
<dbReference type="InterPro" id="IPR036249">
    <property type="entry name" value="Thioredoxin-like_sf"/>
</dbReference>
<dbReference type="Pfam" id="PF01323">
    <property type="entry name" value="DSBA"/>
    <property type="match status" value="1"/>
</dbReference>
<sequence>MRGRRLAVAPAACALSAERREGCTARACRRNGRLDGGVHARVFTANYAEQRDISDDQALRDILVGIDVDPDRAFEAANAPAGKEALFAQVDEAKALGIFGAPSFTSATSCSGATTGWKRRCAGRRGSFQAWFSSQATTSDALEVGGKTG</sequence>
<evidence type="ECO:0000259" key="1">
    <source>
        <dbReference type="Pfam" id="PF01323"/>
    </source>
</evidence>
<dbReference type="AlphaFoldDB" id="A0A1E3VQQ4"/>
<comment type="caution">
    <text evidence="2">The sequence shown here is derived from an EMBL/GenBank/DDBJ whole genome shotgun (WGS) entry which is preliminary data.</text>
</comment>
<gene>
    <name evidence="2" type="ORF">AUC70_03035</name>
</gene>
<accession>A0A1E3VQQ4</accession>
<dbReference type="GO" id="GO:0016491">
    <property type="term" value="F:oxidoreductase activity"/>
    <property type="evidence" value="ECO:0007669"/>
    <property type="project" value="InterPro"/>
</dbReference>
<proteinExistence type="predicted"/>
<evidence type="ECO:0000313" key="3">
    <source>
        <dbReference type="Proteomes" id="UP000094172"/>
    </source>
</evidence>
<dbReference type="InterPro" id="IPR001853">
    <property type="entry name" value="DSBA-like_thioredoxin_dom"/>
</dbReference>
<dbReference type="EMBL" id="LPWE01000010">
    <property type="protein sequence ID" value="ODR95853.1"/>
    <property type="molecule type" value="Genomic_DNA"/>
</dbReference>
<keyword evidence="3" id="KW-1185">Reference proteome</keyword>
<reference evidence="2 3" key="1">
    <citation type="journal article" date="2016" name="Environ. Microbiol.">
        <title>New Methyloceanibacter diversity from North Sea sediments includes methanotroph containing solely the soluble methane monooxygenase.</title>
        <authorList>
            <person name="Vekeman B."/>
            <person name="Kerckhof F.M."/>
            <person name="Cremers G."/>
            <person name="de Vos P."/>
            <person name="Vandamme P."/>
            <person name="Boon N."/>
            <person name="Op den Camp H.J."/>
            <person name="Heylen K."/>
        </authorList>
    </citation>
    <scope>NUCLEOTIDE SEQUENCE [LARGE SCALE GENOMIC DNA]</scope>
    <source>
        <strain evidence="2 3">R-67176</strain>
    </source>
</reference>
<dbReference type="Gene3D" id="3.40.30.10">
    <property type="entry name" value="Glutaredoxin"/>
    <property type="match status" value="1"/>
</dbReference>